<keyword evidence="3" id="KW-0804">Transcription</keyword>
<dbReference type="InterPro" id="IPR005471">
    <property type="entry name" value="Tscrpt_reg_IclR_N"/>
</dbReference>
<evidence type="ECO:0000256" key="2">
    <source>
        <dbReference type="ARBA" id="ARBA00023125"/>
    </source>
</evidence>
<dbReference type="AlphaFoldDB" id="A0A919RED7"/>
<accession>A0A919RED7</accession>
<dbReference type="Gene3D" id="1.10.10.10">
    <property type="entry name" value="Winged helix-like DNA-binding domain superfamily/Winged helix DNA-binding domain"/>
    <property type="match status" value="1"/>
</dbReference>
<evidence type="ECO:0000313" key="7">
    <source>
        <dbReference type="Proteomes" id="UP000606172"/>
    </source>
</evidence>
<dbReference type="Gene3D" id="3.30.450.40">
    <property type="match status" value="1"/>
</dbReference>
<dbReference type="InterPro" id="IPR036388">
    <property type="entry name" value="WH-like_DNA-bd_sf"/>
</dbReference>
<dbReference type="SMART" id="SM00346">
    <property type="entry name" value="HTH_ICLR"/>
    <property type="match status" value="1"/>
</dbReference>
<keyword evidence="2" id="KW-0238">DNA-binding</keyword>
<gene>
    <name evidence="6" type="ORF">Ssi02_25690</name>
</gene>
<sequence length="295" mass="31444">MRALEGRATGIPHTATERQDSVMSDGGNQAERPASTGVDRTLTVLERLVMAEDDLTLTALAKITRIPLATCASIVYTLEHRGYATRRIVGRSHFWRPTLRLYSLASQLVRKVDLSQIATAEMRALGEEIGMPVHIGVLDGASVVYVAKAATPGFIQFDTYPGKVAPFDLTALGRAISAHLPEDELAVLLPHLRQGQGPRAREAGPEAFKALLSEVRADGYAIEEEEEQAEISCAAAPFFDAGGRVAGAVGVTGFARDFAGDKRAVAAAGVVRLGAVISRRLGYRAESLPSELVGP</sequence>
<dbReference type="PANTHER" id="PTHR30136:SF24">
    <property type="entry name" value="HTH-TYPE TRANSCRIPTIONAL REPRESSOR ALLR"/>
    <property type="match status" value="1"/>
</dbReference>
<feature type="region of interest" description="Disordered" evidence="4">
    <location>
        <begin position="1"/>
        <end position="36"/>
    </location>
</feature>
<keyword evidence="7" id="KW-1185">Reference proteome</keyword>
<keyword evidence="1" id="KW-0805">Transcription regulation</keyword>
<dbReference type="Pfam" id="PF01614">
    <property type="entry name" value="IclR_C"/>
    <property type="match status" value="1"/>
</dbReference>
<comment type="caution">
    <text evidence="6">The sequence shown here is derived from an EMBL/GenBank/DDBJ whole genome shotgun (WGS) entry which is preliminary data.</text>
</comment>
<dbReference type="PANTHER" id="PTHR30136">
    <property type="entry name" value="HELIX-TURN-HELIX TRANSCRIPTIONAL REGULATOR, ICLR FAMILY"/>
    <property type="match status" value="1"/>
</dbReference>
<evidence type="ECO:0000256" key="3">
    <source>
        <dbReference type="ARBA" id="ARBA00023163"/>
    </source>
</evidence>
<dbReference type="InterPro" id="IPR029016">
    <property type="entry name" value="GAF-like_dom_sf"/>
</dbReference>
<evidence type="ECO:0000313" key="6">
    <source>
        <dbReference type="EMBL" id="GII92338.1"/>
    </source>
</evidence>
<evidence type="ECO:0000256" key="1">
    <source>
        <dbReference type="ARBA" id="ARBA00023015"/>
    </source>
</evidence>
<dbReference type="SUPFAM" id="SSF55781">
    <property type="entry name" value="GAF domain-like"/>
    <property type="match status" value="1"/>
</dbReference>
<dbReference type="Proteomes" id="UP000606172">
    <property type="component" value="Unassembled WGS sequence"/>
</dbReference>
<organism evidence="6 7">
    <name type="scientific">Sinosporangium siamense</name>
    <dbReference type="NCBI Taxonomy" id="1367973"/>
    <lineage>
        <taxon>Bacteria</taxon>
        <taxon>Bacillati</taxon>
        <taxon>Actinomycetota</taxon>
        <taxon>Actinomycetes</taxon>
        <taxon>Streptosporangiales</taxon>
        <taxon>Streptosporangiaceae</taxon>
        <taxon>Sinosporangium</taxon>
    </lineage>
</organism>
<dbReference type="PROSITE" id="PS51078">
    <property type="entry name" value="ICLR_ED"/>
    <property type="match status" value="1"/>
</dbReference>
<dbReference type="GO" id="GO:0003700">
    <property type="term" value="F:DNA-binding transcription factor activity"/>
    <property type="evidence" value="ECO:0007669"/>
    <property type="project" value="TreeGrafter"/>
</dbReference>
<evidence type="ECO:0000259" key="5">
    <source>
        <dbReference type="PROSITE" id="PS51078"/>
    </source>
</evidence>
<feature type="domain" description="IclR-ED" evidence="5">
    <location>
        <begin position="100"/>
        <end position="283"/>
    </location>
</feature>
<name>A0A919RED7_9ACTN</name>
<dbReference type="InterPro" id="IPR050707">
    <property type="entry name" value="HTH_MetabolicPath_Reg"/>
</dbReference>
<dbReference type="SUPFAM" id="SSF46785">
    <property type="entry name" value="Winged helix' DNA-binding domain"/>
    <property type="match status" value="1"/>
</dbReference>
<dbReference type="GO" id="GO:0003677">
    <property type="term" value="F:DNA binding"/>
    <property type="evidence" value="ECO:0007669"/>
    <property type="project" value="UniProtKB-KW"/>
</dbReference>
<protein>
    <submittedName>
        <fullName evidence="6">IclR family transcriptional regulator</fullName>
    </submittedName>
</protein>
<dbReference type="InterPro" id="IPR036390">
    <property type="entry name" value="WH_DNA-bd_sf"/>
</dbReference>
<dbReference type="Pfam" id="PF09339">
    <property type="entry name" value="HTH_IclR"/>
    <property type="match status" value="1"/>
</dbReference>
<dbReference type="GO" id="GO:0045892">
    <property type="term" value="P:negative regulation of DNA-templated transcription"/>
    <property type="evidence" value="ECO:0007669"/>
    <property type="project" value="TreeGrafter"/>
</dbReference>
<reference evidence="6" key="1">
    <citation type="submission" date="2021-01" db="EMBL/GenBank/DDBJ databases">
        <title>Whole genome shotgun sequence of Sinosporangium siamense NBRC 109515.</title>
        <authorList>
            <person name="Komaki H."/>
            <person name="Tamura T."/>
        </authorList>
    </citation>
    <scope>NUCLEOTIDE SEQUENCE</scope>
    <source>
        <strain evidence="6">NBRC 109515</strain>
    </source>
</reference>
<dbReference type="EMBL" id="BOOW01000015">
    <property type="protein sequence ID" value="GII92338.1"/>
    <property type="molecule type" value="Genomic_DNA"/>
</dbReference>
<dbReference type="InterPro" id="IPR014757">
    <property type="entry name" value="Tscrpt_reg_IclR_C"/>
</dbReference>
<evidence type="ECO:0000256" key="4">
    <source>
        <dbReference type="SAM" id="MobiDB-lite"/>
    </source>
</evidence>
<proteinExistence type="predicted"/>